<feature type="transmembrane region" description="Helical" evidence="1">
    <location>
        <begin position="306"/>
        <end position="328"/>
    </location>
</feature>
<dbReference type="Pfam" id="PF00566">
    <property type="entry name" value="RabGAP-TBC"/>
    <property type="match status" value="1"/>
</dbReference>
<dbReference type="EMBL" id="KV453931">
    <property type="protein sequence ID" value="ODV73416.1"/>
    <property type="molecule type" value="Genomic_DNA"/>
</dbReference>
<gene>
    <name evidence="3" type="ORF">CYBJADRAFT_93080</name>
</gene>
<dbReference type="RefSeq" id="XP_020070455.1">
    <property type="nucleotide sequence ID" value="XM_020218019.1"/>
</dbReference>
<dbReference type="Gene3D" id="1.10.8.270">
    <property type="entry name" value="putative rabgap domain of human tbc1 domain family member 14 like domains"/>
    <property type="match status" value="1"/>
</dbReference>
<evidence type="ECO:0000256" key="1">
    <source>
        <dbReference type="SAM" id="Phobius"/>
    </source>
</evidence>
<keyword evidence="4" id="KW-1185">Reference proteome</keyword>
<dbReference type="PANTHER" id="PTHR47219">
    <property type="entry name" value="RAB GTPASE-ACTIVATING PROTEIN 1-LIKE"/>
    <property type="match status" value="1"/>
</dbReference>
<dbReference type="OMA" id="SKWGNVI"/>
<keyword evidence="1" id="KW-1133">Transmembrane helix</keyword>
<sequence>MGLSSLPELLQLEKSLEEAHGLVSSTEQTSLLLSHFELISSQVSSPSCEVSADEIEKLLQSDGDFNLAQCCNKCHQKLFYNDECASKGELQADLQPCCYESVERYKHAVSLDVSFWWFLLNSFPCCVMTLPNYTRLMLTHGIPPALRSRIWGLFTLAGNAQGTTDNYMENLYHSLNKDVSPDISIIVKDVNRTFPEISMFAEYSTKTKFENILNAYSIFDSEMGYCQGLQFIVAPLLFHFKDDLKTFNALVKIFELNKLRPIYDHEMSGLHLWFFQFDKIFETEVPELYAHFKELNIDIQMFLAQWFLSFFSITIPFSFLIRMFDVLLLEGVKSTLFRVGITVLSKNTDLLKTIQDSELIYQHLLSENCWGIFQQDVDLFIDSVMSLPVNHYSSEHLSTLEDVFSKKGIEDPILERVKMRLYG</sequence>
<proteinExistence type="predicted"/>
<dbReference type="PANTHER" id="PTHR47219:SF9">
    <property type="entry name" value="GTPASE ACTIVATING PROTEIN AND CENTROSOME-ASSOCIATED, ISOFORM B"/>
    <property type="match status" value="1"/>
</dbReference>
<evidence type="ECO:0000259" key="2">
    <source>
        <dbReference type="PROSITE" id="PS50086"/>
    </source>
</evidence>
<dbReference type="OrthoDB" id="159449at2759"/>
<dbReference type="InterPro" id="IPR000195">
    <property type="entry name" value="Rab-GAP-TBC_dom"/>
</dbReference>
<reference evidence="3 4" key="1">
    <citation type="journal article" date="2016" name="Proc. Natl. Acad. Sci. U.S.A.">
        <title>Comparative genomics of biotechnologically important yeasts.</title>
        <authorList>
            <person name="Riley R."/>
            <person name="Haridas S."/>
            <person name="Wolfe K.H."/>
            <person name="Lopes M.R."/>
            <person name="Hittinger C.T."/>
            <person name="Goeker M."/>
            <person name="Salamov A.A."/>
            <person name="Wisecaver J.H."/>
            <person name="Long T.M."/>
            <person name="Calvey C.H."/>
            <person name="Aerts A.L."/>
            <person name="Barry K.W."/>
            <person name="Choi C."/>
            <person name="Clum A."/>
            <person name="Coughlan A.Y."/>
            <person name="Deshpande S."/>
            <person name="Douglass A.P."/>
            <person name="Hanson S.J."/>
            <person name="Klenk H.-P."/>
            <person name="LaButti K.M."/>
            <person name="Lapidus A."/>
            <person name="Lindquist E.A."/>
            <person name="Lipzen A.M."/>
            <person name="Meier-Kolthoff J.P."/>
            <person name="Ohm R.A."/>
            <person name="Otillar R.P."/>
            <person name="Pangilinan J.L."/>
            <person name="Peng Y."/>
            <person name="Rokas A."/>
            <person name="Rosa C.A."/>
            <person name="Scheuner C."/>
            <person name="Sibirny A.A."/>
            <person name="Slot J.C."/>
            <person name="Stielow J.B."/>
            <person name="Sun H."/>
            <person name="Kurtzman C.P."/>
            <person name="Blackwell M."/>
            <person name="Grigoriev I.V."/>
            <person name="Jeffries T.W."/>
        </authorList>
    </citation>
    <scope>NUCLEOTIDE SEQUENCE [LARGE SCALE GENOMIC DNA]</scope>
    <source>
        <strain evidence="4">ATCC 18201 / CBS 1600 / BCRC 20928 / JCM 3617 / NBRC 0987 / NRRL Y-1542</strain>
    </source>
</reference>
<dbReference type="Proteomes" id="UP000094389">
    <property type="component" value="Unassembled WGS sequence"/>
</dbReference>
<dbReference type="InterPro" id="IPR035969">
    <property type="entry name" value="Rab-GAP_TBC_sf"/>
</dbReference>
<organism evidence="3 4">
    <name type="scientific">Cyberlindnera jadinii (strain ATCC 18201 / CBS 1600 / BCRC 20928 / JCM 3617 / NBRC 0987 / NRRL Y-1542)</name>
    <name type="common">Torula yeast</name>
    <name type="synonym">Candida utilis</name>
    <dbReference type="NCBI Taxonomy" id="983966"/>
    <lineage>
        <taxon>Eukaryota</taxon>
        <taxon>Fungi</taxon>
        <taxon>Dikarya</taxon>
        <taxon>Ascomycota</taxon>
        <taxon>Saccharomycotina</taxon>
        <taxon>Saccharomycetes</taxon>
        <taxon>Phaffomycetales</taxon>
        <taxon>Phaffomycetaceae</taxon>
        <taxon>Cyberlindnera</taxon>
    </lineage>
</organism>
<dbReference type="AlphaFoldDB" id="A0A1E4S1N2"/>
<dbReference type="STRING" id="983966.A0A1E4S1N2"/>
<evidence type="ECO:0000313" key="4">
    <source>
        <dbReference type="Proteomes" id="UP000094389"/>
    </source>
</evidence>
<dbReference type="GO" id="GO:0005096">
    <property type="term" value="F:GTPase activator activity"/>
    <property type="evidence" value="ECO:0007669"/>
    <property type="project" value="TreeGrafter"/>
</dbReference>
<evidence type="ECO:0000313" key="3">
    <source>
        <dbReference type="EMBL" id="ODV73416.1"/>
    </source>
</evidence>
<feature type="domain" description="Rab-GAP TBC" evidence="2">
    <location>
        <begin position="141"/>
        <end position="331"/>
    </location>
</feature>
<dbReference type="GeneID" id="30992415"/>
<dbReference type="PROSITE" id="PS50086">
    <property type="entry name" value="TBC_RABGAP"/>
    <property type="match status" value="1"/>
</dbReference>
<keyword evidence="1" id="KW-0812">Transmembrane</keyword>
<dbReference type="InterPro" id="IPR050302">
    <property type="entry name" value="Rab_GAP_TBC_domain"/>
</dbReference>
<dbReference type="SMART" id="SM00164">
    <property type="entry name" value="TBC"/>
    <property type="match status" value="1"/>
</dbReference>
<keyword evidence="1" id="KW-0472">Membrane</keyword>
<dbReference type="GO" id="GO:0031267">
    <property type="term" value="F:small GTPase binding"/>
    <property type="evidence" value="ECO:0007669"/>
    <property type="project" value="TreeGrafter"/>
</dbReference>
<name>A0A1E4S1N2_CYBJN</name>
<protein>
    <submittedName>
        <fullName evidence="3">RabGAP/TBC</fullName>
    </submittedName>
</protein>
<dbReference type="SUPFAM" id="SSF47923">
    <property type="entry name" value="Ypt/Rab-GAP domain of gyp1p"/>
    <property type="match status" value="2"/>
</dbReference>
<dbReference type="Gene3D" id="1.10.472.80">
    <property type="entry name" value="Ypt/Rab-GAP domain of gyp1p, domain 3"/>
    <property type="match status" value="1"/>
</dbReference>
<accession>A0A1E4S1N2</accession>
<dbReference type="GO" id="GO:0030427">
    <property type="term" value="C:site of polarized growth"/>
    <property type="evidence" value="ECO:0007669"/>
    <property type="project" value="UniProtKB-ARBA"/>
</dbReference>